<sequence length="145" mass="16809">MKFFKNNLLKLLSFLTVIGGFGLTNAYAESGYRVCAVYHQVDGKEFPADGLATKVAKENSGDTCSKKLSFMTNYFGNAYPRVKPTNNFKMVTCEDFSKHIGTDFNEDICRSMEVNKIYQYHYYRYTSNKGKTYYSRMPTLKFWHN</sequence>
<protein>
    <submittedName>
        <fullName evidence="2">Uncharacterized protein</fullName>
    </submittedName>
</protein>
<name>A0ABU6DU40_9GAMM</name>
<accession>A0ABU6DU40</accession>
<keyword evidence="1" id="KW-0732">Signal</keyword>
<dbReference type="RefSeq" id="WP_325775745.1">
    <property type="nucleotide sequence ID" value="NZ_VTDN01000007.1"/>
</dbReference>
<feature type="chain" id="PRO_5046590910" evidence="1">
    <location>
        <begin position="27"/>
        <end position="145"/>
    </location>
</feature>
<evidence type="ECO:0000313" key="3">
    <source>
        <dbReference type="Proteomes" id="UP001339883"/>
    </source>
</evidence>
<proteinExistence type="predicted"/>
<keyword evidence="3" id="KW-1185">Reference proteome</keyword>
<evidence type="ECO:0000256" key="1">
    <source>
        <dbReference type="SAM" id="SignalP"/>
    </source>
</evidence>
<dbReference type="Proteomes" id="UP001339883">
    <property type="component" value="Unassembled WGS sequence"/>
</dbReference>
<dbReference type="EMBL" id="VTDN01000007">
    <property type="protein sequence ID" value="MEB5477369.1"/>
    <property type="molecule type" value="Genomic_DNA"/>
</dbReference>
<reference evidence="2 3" key="1">
    <citation type="submission" date="2019-08" db="EMBL/GenBank/DDBJ databases">
        <title>Five species of Acinetobacter isolated from floral nectar and animal pollinators.</title>
        <authorList>
            <person name="Hendry T.A."/>
        </authorList>
    </citation>
    <scope>NUCLEOTIDE SEQUENCE [LARGE SCALE GENOMIC DNA]</scope>
    <source>
        <strain evidence="2 3">MD18.27</strain>
    </source>
</reference>
<organism evidence="2 3">
    <name type="scientific">Acinetobacter pollinis</name>
    <dbReference type="NCBI Taxonomy" id="2605270"/>
    <lineage>
        <taxon>Bacteria</taxon>
        <taxon>Pseudomonadati</taxon>
        <taxon>Pseudomonadota</taxon>
        <taxon>Gammaproteobacteria</taxon>
        <taxon>Moraxellales</taxon>
        <taxon>Moraxellaceae</taxon>
        <taxon>Acinetobacter</taxon>
    </lineage>
</organism>
<evidence type="ECO:0000313" key="2">
    <source>
        <dbReference type="EMBL" id="MEB5477369.1"/>
    </source>
</evidence>
<feature type="signal peptide" evidence="1">
    <location>
        <begin position="1"/>
        <end position="26"/>
    </location>
</feature>
<gene>
    <name evidence="2" type="ORF">I2F25_09990</name>
</gene>
<comment type="caution">
    <text evidence="2">The sequence shown here is derived from an EMBL/GenBank/DDBJ whole genome shotgun (WGS) entry which is preliminary data.</text>
</comment>